<keyword evidence="11" id="KW-1185">Reference proteome</keyword>
<dbReference type="PANTHER" id="PTHR24356">
    <property type="entry name" value="SERINE/THREONINE-PROTEIN KINASE"/>
    <property type="match status" value="1"/>
</dbReference>
<evidence type="ECO:0000256" key="5">
    <source>
        <dbReference type="ARBA" id="ARBA00022777"/>
    </source>
</evidence>
<accession>A0A1R2AYZ1</accession>
<dbReference type="EMBL" id="MPUH01001167">
    <property type="protein sequence ID" value="OMJ69707.1"/>
    <property type="molecule type" value="Genomic_DNA"/>
</dbReference>
<dbReference type="InterPro" id="IPR050236">
    <property type="entry name" value="Ser_Thr_kinase_AGC"/>
</dbReference>
<evidence type="ECO:0000256" key="4">
    <source>
        <dbReference type="ARBA" id="ARBA00022741"/>
    </source>
</evidence>
<name>A0A1R2AYZ1_9CILI</name>
<dbReference type="InterPro" id="IPR011009">
    <property type="entry name" value="Kinase-like_dom_sf"/>
</dbReference>
<evidence type="ECO:0000256" key="1">
    <source>
        <dbReference type="ARBA" id="ARBA00012513"/>
    </source>
</evidence>
<comment type="caution">
    <text evidence="10">The sequence shown here is derived from an EMBL/GenBank/DDBJ whole genome shotgun (WGS) entry which is preliminary data.</text>
</comment>
<dbReference type="PANTHER" id="PTHR24356:SF374">
    <property type="entry name" value="PROTEIN KINASE DOMAIN-CONTAINING PROTEIN"/>
    <property type="match status" value="1"/>
</dbReference>
<keyword evidence="5" id="KW-0418">Kinase</keyword>
<reference evidence="10 11" key="1">
    <citation type="submission" date="2016-11" db="EMBL/GenBank/DDBJ databases">
        <title>The macronuclear genome of Stentor coeruleus: a giant cell with tiny introns.</title>
        <authorList>
            <person name="Slabodnick M."/>
            <person name="Ruby J.G."/>
            <person name="Reiff S.B."/>
            <person name="Swart E.C."/>
            <person name="Gosai S."/>
            <person name="Prabakaran S."/>
            <person name="Witkowska E."/>
            <person name="Larue G.E."/>
            <person name="Fisher S."/>
            <person name="Freeman R.M."/>
            <person name="Gunawardena J."/>
            <person name="Chu W."/>
            <person name="Stover N.A."/>
            <person name="Gregory B.D."/>
            <person name="Nowacki M."/>
            <person name="Derisi J."/>
            <person name="Roy S.W."/>
            <person name="Marshall W.F."/>
            <person name="Sood P."/>
        </authorList>
    </citation>
    <scope>NUCLEOTIDE SEQUENCE [LARGE SCALE GENOMIC DNA]</scope>
    <source>
        <strain evidence="10">WM001</strain>
    </source>
</reference>
<evidence type="ECO:0000259" key="9">
    <source>
        <dbReference type="PROSITE" id="PS50011"/>
    </source>
</evidence>
<keyword evidence="6" id="KW-0067">ATP-binding</keyword>
<evidence type="ECO:0000256" key="2">
    <source>
        <dbReference type="ARBA" id="ARBA00022527"/>
    </source>
</evidence>
<dbReference type="OrthoDB" id="293967at2759"/>
<feature type="domain" description="Protein kinase" evidence="9">
    <location>
        <begin position="21"/>
        <end position="278"/>
    </location>
</feature>
<evidence type="ECO:0000313" key="10">
    <source>
        <dbReference type="EMBL" id="OMJ69707.1"/>
    </source>
</evidence>
<proteinExistence type="predicted"/>
<dbReference type="GO" id="GO:0004674">
    <property type="term" value="F:protein serine/threonine kinase activity"/>
    <property type="evidence" value="ECO:0007669"/>
    <property type="project" value="UniProtKB-KW"/>
</dbReference>
<evidence type="ECO:0000313" key="11">
    <source>
        <dbReference type="Proteomes" id="UP000187209"/>
    </source>
</evidence>
<sequence>MGTCHISGEIDSAVRLSRSDFEYIKAIGRGALGLVWRVVHKKTRTELAIKEIEKNSISSKEALLSVLNERSLLSILNHPFIININFAFQDKKKLYLGLDLKLGGDLRYHMIKRKRTESEMKFIIACILQGLEYLHSRHIIHKDIKPENIIYDDKGYVFITDFGTSTIWKEENYSETSGTPGYMAPEVICRQNYSFTSDYFALGVILYENIIGTRPYQGRNRKEIREAILEKQAKIIPSDIPVDWSIEAVSFCNKLLKRKPNTRLGANGINELKSHPWLNEISEKMLQNFELKAPFIPSDNDNFDHDHVNFYSKCERHQAKTTKHDFLGYSFIPSPASNRKIN</sequence>
<organism evidence="10 11">
    <name type="scientific">Stentor coeruleus</name>
    <dbReference type="NCBI Taxonomy" id="5963"/>
    <lineage>
        <taxon>Eukaryota</taxon>
        <taxon>Sar</taxon>
        <taxon>Alveolata</taxon>
        <taxon>Ciliophora</taxon>
        <taxon>Postciliodesmatophora</taxon>
        <taxon>Heterotrichea</taxon>
        <taxon>Heterotrichida</taxon>
        <taxon>Stentoridae</taxon>
        <taxon>Stentor</taxon>
    </lineage>
</organism>
<evidence type="ECO:0000256" key="7">
    <source>
        <dbReference type="ARBA" id="ARBA00047899"/>
    </source>
</evidence>
<dbReference type="InterPro" id="IPR000719">
    <property type="entry name" value="Prot_kinase_dom"/>
</dbReference>
<dbReference type="AlphaFoldDB" id="A0A1R2AYZ1"/>
<dbReference type="Proteomes" id="UP000187209">
    <property type="component" value="Unassembled WGS sequence"/>
</dbReference>
<gene>
    <name evidence="10" type="ORF">SteCoe_32495</name>
</gene>
<keyword evidence="2" id="KW-0723">Serine/threonine-protein kinase</keyword>
<dbReference type="InterPro" id="IPR008271">
    <property type="entry name" value="Ser/Thr_kinase_AS"/>
</dbReference>
<protein>
    <recommendedName>
        <fullName evidence="1">non-specific serine/threonine protein kinase</fullName>
        <ecNumber evidence="1">2.7.11.1</ecNumber>
    </recommendedName>
</protein>
<dbReference type="EC" id="2.7.11.1" evidence="1"/>
<dbReference type="GO" id="GO:0005524">
    <property type="term" value="F:ATP binding"/>
    <property type="evidence" value="ECO:0007669"/>
    <property type="project" value="UniProtKB-KW"/>
</dbReference>
<dbReference type="PROSITE" id="PS50011">
    <property type="entry name" value="PROTEIN_KINASE_DOM"/>
    <property type="match status" value="1"/>
</dbReference>
<comment type="catalytic activity">
    <reaction evidence="7">
        <text>L-threonyl-[protein] + ATP = O-phospho-L-threonyl-[protein] + ADP + H(+)</text>
        <dbReference type="Rhea" id="RHEA:46608"/>
        <dbReference type="Rhea" id="RHEA-COMP:11060"/>
        <dbReference type="Rhea" id="RHEA-COMP:11605"/>
        <dbReference type="ChEBI" id="CHEBI:15378"/>
        <dbReference type="ChEBI" id="CHEBI:30013"/>
        <dbReference type="ChEBI" id="CHEBI:30616"/>
        <dbReference type="ChEBI" id="CHEBI:61977"/>
        <dbReference type="ChEBI" id="CHEBI:456216"/>
        <dbReference type="EC" id="2.7.11.1"/>
    </reaction>
</comment>
<dbReference type="PROSITE" id="PS00108">
    <property type="entry name" value="PROTEIN_KINASE_ST"/>
    <property type="match status" value="1"/>
</dbReference>
<keyword evidence="3" id="KW-0808">Transferase</keyword>
<comment type="catalytic activity">
    <reaction evidence="8">
        <text>L-seryl-[protein] + ATP = O-phospho-L-seryl-[protein] + ADP + H(+)</text>
        <dbReference type="Rhea" id="RHEA:17989"/>
        <dbReference type="Rhea" id="RHEA-COMP:9863"/>
        <dbReference type="Rhea" id="RHEA-COMP:11604"/>
        <dbReference type="ChEBI" id="CHEBI:15378"/>
        <dbReference type="ChEBI" id="CHEBI:29999"/>
        <dbReference type="ChEBI" id="CHEBI:30616"/>
        <dbReference type="ChEBI" id="CHEBI:83421"/>
        <dbReference type="ChEBI" id="CHEBI:456216"/>
        <dbReference type="EC" id="2.7.11.1"/>
    </reaction>
</comment>
<keyword evidence="4" id="KW-0547">Nucleotide-binding</keyword>
<dbReference type="Gene3D" id="1.10.510.10">
    <property type="entry name" value="Transferase(Phosphotransferase) domain 1"/>
    <property type="match status" value="1"/>
</dbReference>
<dbReference type="SUPFAM" id="SSF56112">
    <property type="entry name" value="Protein kinase-like (PK-like)"/>
    <property type="match status" value="1"/>
</dbReference>
<evidence type="ECO:0000256" key="6">
    <source>
        <dbReference type="ARBA" id="ARBA00022840"/>
    </source>
</evidence>
<evidence type="ECO:0000256" key="8">
    <source>
        <dbReference type="ARBA" id="ARBA00048679"/>
    </source>
</evidence>
<dbReference type="SMART" id="SM00220">
    <property type="entry name" value="S_TKc"/>
    <property type="match status" value="1"/>
</dbReference>
<dbReference type="GO" id="GO:0035556">
    <property type="term" value="P:intracellular signal transduction"/>
    <property type="evidence" value="ECO:0007669"/>
    <property type="project" value="TreeGrafter"/>
</dbReference>
<evidence type="ECO:0000256" key="3">
    <source>
        <dbReference type="ARBA" id="ARBA00022679"/>
    </source>
</evidence>
<dbReference type="Pfam" id="PF00069">
    <property type="entry name" value="Pkinase"/>
    <property type="match status" value="1"/>
</dbReference>
<dbReference type="Gene3D" id="3.30.200.20">
    <property type="entry name" value="Phosphorylase Kinase, domain 1"/>
    <property type="match status" value="1"/>
</dbReference>